<reference evidence="1" key="2">
    <citation type="submission" date="2021-04" db="EMBL/GenBank/DDBJ databases">
        <authorList>
            <person name="Gilroy R."/>
        </authorList>
    </citation>
    <scope>NUCLEOTIDE SEQUENCE</scope>
    <source>
        <strain evidence="1">ChiSxjej1B13-11762</strain>
    </source>
</reference>
<evidence type="ECO:0000313" key="2">
    <source>
        <dbReference type="Proteomes" id="UP000824263"/>
    </source>
</evidence>
<dbReference type="AlphaFoldDB" id="A0A9D1R778"/>
<reference evidence="1" key="1">
    <citation type="journal article" date="2021" name="PeerJ">
        <title>Extensive microbial diversity within the chicken gut microbiome revealed by metagenomics and culture.</title>
        <authorList>
            <person name="Gilroy R."/>
            <person name="Ravi A."/>
            <person name="Getino M."/>
            <person name="Pursley I."/>
            <person name="Horton D.L."/>
            <person name="Alikhan N.F."/>
            <person name="Baker D."/>
            <person name="Gharbi K."/>
            <person name="Hall N."/>
            <person name="Watson M."/>
            <person name="Adriaenssens E.M."/>
            <person name="Foster-Nyarko E."/>
            <person name="Jarju S."/>
            <person name="Secka A."/>
            <person name="Antonio M."/>
            <person name="Oren A."/>
            <person name="Chaudhuri R.R."/>
            <person name="La Ragione R."/>
            <person name="Hildebrand F."/>
            <person name="Pallen M.J."/>
        </authorList>
    </citation>
    <scope>NUCLEOTIDE SEQUENCE</scope>
    <source>
        <strain evidence="1">ChiSxjej1B13-11762</strain>
    </source>
</reference>
<dbReference type="EMBL" id="DXGF01000010">
    <property type="protein sequence ID" value="HIW82803.1"/>
    <property type="molecule type" value="Genomic_DNA"/>
</dbReference>
<proteinExistence type="predicted"/>
<gene>
    <name evidence="1" type="ORF">H9873_00540</name>
</gene>
<dbReference type="InterPro" id="IPR043773">
    <property type="entry name" value="JetA"/>
</dbReference>
<dbReference type="Proteomes" id="UP000824263">
    <property type="component" value="Unassembled WGS sequence"/>
</dbReference>
<organism evidence="1 2">
    <name type="scientific">Candidatus Dorea gallistercoris</name>
    <dbReference type="NCBI Taxonomy" id="2838542"/>
    <lineage>
        <taxon>Bacteria</taxon>
        <taxon>Bacillati</taxon>
        <taxon>Bacillota</taxon>
        <taxon>Clostridia</taxon>
        <taxon>Lachnospirales</taxon>
        <taxon>Lachnospiraceae</taxon>
        <taxon>Dorea</taxon>
    </lineage>
</organism>
<dbReference type="Pfam" id="PF18982">
    <property type="entry name" value="JetA"/>
    <property type="match status" value="1"/>
</dbReference>
<name>A0A9D1R778_9FIRM</name>
<evidence type="ECO:0000313" key="1">
    <source>
        <dbReference type="EMBL" id="HIW82803.1"/>
    </source>
</evidence>
<protein>
    <submittedName>
        <fullName evidence="1">Uncharacterized protein</fullName>
    </submittedName>
</protein>
<sequence>MQLRQEIPDTFWSLFRSINRETYIDALLCISEEYQYNNYFLTKETCIQVLSDRNARKQFELKWEETETDFDMLETPASRILNWLLKTGWLKRIEDYHTLVTNIVIPDYSAVFIDAFERLSSEGMEETEVYIQNVYGTLFSFRNDPRVNLSMLRTALVNTRRLNKALQDMLHNMDRFFGRLLDQEFYGDLLKEHLNGYVEEIVRKKYHILKTSDNFYIYKMDIKKCLREMREDEEWIELVRERSRMMGDVEEDVLDLLDQIERGFDDIEHRISNMDREHTKYVRATVTRLNYLLSQESDTRGLVVQLLNQMSQGGRGEALLKKTSEKINLSLLEILSERSLYKRRKPRKDFISQMALEEEEQDLSKEAILRLNRIHTRYSTEQIEAFIEEHMTDEIMDAAKVDISDEESFEKLILAYDYSTRRDSRYMILEEEPEMIQQGPYRYPALKFVRKRL</sequence>
<accession>A0A9D1R778</accession>
<comment type="caution">
    <text evidence="1">The sequence shown here is derived from an EMBL/GenBank/DDBJ whole genome shotgun (WGS) entry which is preliminary data.</text>
</comment>